<dbReference type="EMBL" id="UGLW01000006">
    <property type="protein sequence ID" value="STZ75293.1"/>
    <property type="molecule type" value="Genomic_DNA"/>
</dbReference>
<sequence>MCYRNYKLFHTLDIPYGRRHADVPMVYDYLAPLTSIKEKKVKSKLNPEDFVK</sequence>
<protein>
    <submittedName>
        <fullName evidence="1">Uncharacterized protein</fullName>
    </submittedName>
</protein>
<dbReference type="Proteomes" id="UP000254487">
    <property type="component" value="Unassembled WGS sequence"/>
</dbReference>
<evidence type="ECO:0000313" key="2">
    <source>
        <dbReference type="Proteomes" id="UP000254487"/>
    </source>
</evidence>
<gene>
    <name evidence="1" type="ORF">NCTC10313_07488</name>
</gene>
<reference evidence="1 2" key="1">
    <citation type="submission" date="2018-06" db="EMBL/GenBank/DDBJ databases">
        <authorList>
            <consortium name="Pathogen Informatics"/>
            <person name="Doyle S."/>
        </authorList>
    </citation>
    <scope>NUCLEOTIDE SEQUENCE [LARGE SCALE GENOMIC DNA]</scope>
    <source>
        <strain evidence="1 2">NCTC10313</strain>
    </source>
</reference>
<dbReference type="AlphaFoldDB" id="A0A378UEX6"/>
<evidence type="ECO:0000313" key="1">
    <source>
        <dbReference type="EMBL" id="STZ75293.1"/>
    </source>
</evidence>
<accession>A0A378UEX6</accession>
<organism evidence="1 2">
    <name type="scientific">Klebsiella pneumoniae subsp. ozaenae</name>
    <dbReference type="NCBI Taxonomy" id="574"/>
    <lineage>
        <taxon>Bacteria</taxon>
        <taxon>Pseudomonadati</taxon>
        <taxon>Pseudomonadota</taxon>
        <taxon>Gammaproteobacteria</taxon>
        <taxon>Enterobacterales</taxon>
        <taxon>Enterobacteriaceae</taxon>
        <taxon>Klebsiella/Raoultella group</taxon>
        <taxon>Klebsiella</taxon>
        <taxon>Klebsiella pneumoniae complex</taxon>
    </lineage>
</organism>
<name>A0A378UEX6_KLEPO</name>
<proteinExistence type="predicted"/>